<organism evidence="2 3">
    <name type="scientific">Flavobacterium potami</name>
    <dbReference type="NCBI Taxonomy" id="2872310"/>
    <lineage>
        <taxon>Bacteria</taxon>
        <taxon>Pseudomonadati</taxon>
        <taxon>Bacteroidota</taxon>
        <taxon>Flavobacteriia</taxon>
        <taxon>Flavobacteriales</taxon>
        <taxon>Flavobacteriaceae</taxon>
        <taxon>Flavobacterium</taxon>
    </lineage>
</organism>
<dbReference type="NCBIfam" id="NF033708">
    <property type="entry name" value="T9SS_Cterm_ChiA"/>
    <property type="match status" value="1"/>
</dbReference>
<keyword evidence="3" id="KW-1185">Reference proteome</keyword>
<dbReference type="AlphaFoldDB" id="A0A9X1H8S9"/>
<name>A0A9X1H8S9_9FLAO</name>
<comment type="caution">
    <text evidence="2">The sequence shown here is derived from an EMBL/GenBank/DDBJ whole genome shotgun (WGS) entry which is preliminary data.</text>
</comment>
<keyword evidence="1" id="KW-0732">Signal</keyword>
<dbReference type="RefSeq" id="WP_223704948.1">
    <property type="nucleotide sequence ID" value="NZ_JAINUY010000001.1"/>
</dbReference>
<evidence type="ECO:0000256" key="1">
    <source>
        <dbReference type="SAM" id="SignalP"/>
    </source>
</evidence>
<proteinExistence type="predicted"/>
<sequence length="273" mass="30806">MKKLFLSALLFIIAAQYAVSSNSNPFLYRTPLGCKTHLNFEAESPQEIERHRVWLNLTNTEGLFKQVLIGYIEGATNGWDVNYDGISLDANKYADFYSINEGKKLVIQGRALPFDPSDTIPLGYRSAIRGNLIISIDRTDGDLAQKDIYLQDKETGTVHNLKNGPYTFYTNTGIFNDRFILRYSEESKLGVDEIVSNLSSFYISVKDRVITLNSEKTFLRETAVFDLNGKLLFSSQNRGESYVEIVGIQSNSQVLLVKATLEDGRVIARKVLF</sequence>
<evidence type="ECO:0000313" key="2">
    <source>
        <dbReference type="EMBL" id="MBZ4034232.1"/>
    </source>
</evidence>
<gene>
    <name evidence="2" type="ORF">K6T82_05605</name>
</gene>
<evidence type="ECO:0000313" key="3">
    <source>
        <dbReference type="Proteomes" id="UP001139366"/>
    </source>
</evidence>
<dbReference type="Proteomes" id="UP001139366">
    <property type="component" value="Unassembled WGS sequence"/>
</dbReference>
<feature type="signal peptide" evidence="1">
    <location>
        <begin position="1"/>
        <end position="18"/>
    </location>
</feature>
<feature type="chain" id="PRO_5040782341" evidence="1">
    <location>
        <begin position="19"/>
        <end position="273"/>
    </location>
</feature>
<reference evidence="2 3" key="1">
    <citation type="journal article" date="2023" name="Antonie Van Leeuwenhoek">
        <title>Flavobacterium potami sp. nov., a multi-metal resistance genes harbouring bacterium isolated from shallow river silt.</title>
        <authorList>
            <person name="Li S."/>
            <person name="Mao S."/>
            <person name="Mu W."/>
            <person name="Guo B."/>
            <person name="Li C."/>
            <person name="Zhu Q."/>
            <person name="Hou X."/>
            <person name="Zhao Y."/>
            <person name="Wei S."/>
            <person name="Liu H."/>
            <person name="Liu A."/>
        </authorList>
    </citation>
    <scope>NUCLEOTIDE SEQUENCE [LARGE SCALE GENOMIC DNA]</scope>
    <source>
        <strain evidence="2 3">17A</strain>
    </source>
</reference>
<accession>A0A9X1H8S9</accession>
<protein>
    <submittedName>
        <fullName evidence="2">T9SS sorting signal type C domain-containing protein</fullName>
    </submittedName>
</protein>
<dbReference type="EMBL" id="JAINUY010000001">
    <property type="protein sequence ID" value="MBZ4034232.1"/>
    <property type="molecule type" value="Genomic_DNA"/>
</dbReference>